<evidence type="ECO:0000256" key="5">
    <source>
        <dbReference type="ARBA" id="ARBA00022737"/>
    </source>
</evidence>
<feature type="domain" description="Fibronectin type-III" evidence="13">
    <location>
        <begin position="1147"/>
        <end position="1236"/>
    </location>
</feature>
<dbReference type="PROSITE" id="PS50234">
    <property type="entry name" value="VWFA"/>
    <property type="match status" value="1"/>
</dbReference>
<dbReference type="SUPFAM" id="SSF57863">
    <property type="entry name" value="ArfGap/RecO-like zinc finger"/>
    <property type="match status" value="1"/>
</dbReference>
<dbReference type="InterPro" id="IPR003961">
    <property type="entry name" value="FN3_dom"/>
</dbReference>
<feature type="compositionally biased region" description="Low complexity" evidence="10">
    <location>
        <begin position="404"/>
        <end position="430"/>
    </location>
</feature>
<proteinExistence type="predicted"/>
<dbReference type="Gene3D" id="2.60.40.10">
    <property type="entry name" value="Immunoglobulins"/>
    <property type="match status" value="6"/>
</dbReference>
<organism evidence="14 15">
    <name type="scientific">Apodemus speciosus</name>
    <name type="common">Large Japanese field mouse</name>
    <dbReference type="NCBI Taxonomy" id="105296"/>
    <lineage>
        <taxon>Eukaryota</taxon>
        <taxon>Metazoa</taxon>
        <taxon>Chordata</taxon>
        <taxon>Craniata</taxon>
        <taxon>Vertebrata</taxon>
        <taxon>Euteleostomi</taxon>
        <taxon>Mammalia</taxon>
        <taxon>Eutheria</taxon>
        <taxon>Euarchontoglires</taxon>
        <taxon>Glires</taxon>
        <taxon>Rodentia</taxon>
        <taxon>Myomorpha</taxon>
        <taxon>Muroidea</taxon>
        <taxon>Muridae</taxon>
        <taxon>Murinae</taxon>
        <taxon>Apodemus</taxon>
    </lineage>
</organism>
<accession>A0ABQ0EJN8</accession>
<dbReference type="InterPro" id="IPR013320">
    <property type="entry name" value="ConA-like_dom_sf"/>
</dbReference>
<feature type="region of interest" description="Disordered" evidence="10">
    <location>
        <begin position="338"/>
        <end position="452"/>
    </location>
</feature>
<dbReference type="SMART" id="SM00327">
    <property type="entry name" value="VWA"/>
    <property type="match status" value="1"/>
</dbReference>
<feature type="region of interest" description="Disordered" evidence="10">
    <location>
        <begin position="1230"/>
        <end position="1254"/>
    </location>
</feature>
<dbReference type="PRINTS" id="PR00453">
    <property type="entry name" value="VWFADOMAIN"/>
</dbReference>
<comment type="subcellular location">
    <subcellularLocation>
        <location evidence="1">Secreted</location>
        <location evidence="1">Extracellular space</location>
    </subcellularLocation>
</comment>
<dbReference type="Pfam" id="PF01391">
    <property type="entry name" value="Collagen"/>
    <property type="match status" value="1"/>
</dbReference>
<dbReference type="InterPro" id="IPR013783">
    <property type="entry name" value="Ig-like_fold"/>
</dbReference>
<dbReference type="PROSITE" id="PS50115">
    <property type="entry name" value="ARFGAP"/>
    <property type="match status" value="1"/>
</dbReference>
<dbReference type="InterPro" id="IPR001164">
    <property type="entry name" value="ArfGAP_dom"/>
</dbReference>
<evidence type="ECO:0000259" key="11">
    <source>
        <dbReference type="PROSITE" id="PS50115"/>
    </source>
</evidence>
<dbReference type="CDD" id="cd00063">
    <property type="entry name" value="FN3"/>
    <property type="match status" value="5"/>
</dbReference>
<feature type="compositionally biased region" description="Low complexity" evidence="10">
    <location>
        <begin position="1234"/>
        <end position="1249"/>
    </location>
</feature>
<dbReference type="GO" id="GO:0005581">
    <property type="term" value="C:collagen trimer"/>
    <property type="evidence" value="ECO:0007669"/>
    <property type="project" value="UniProtKB-KW"/>
</dbReference>
<feature type="domain" description="Fibronectin type-III" evidence="13">
    <location>
        <begin position="486"/>
        <end position="577"/>
    </location>
</feature>
<dbReference type="Gene3D" id="2.60.120.200">
    <property type="match status" value="1"/>
</dbReference>
<reference evidence="14 15" key="1">
    <citation type="submission" date="2024-08" db="EMBL/GenBank/DDBJ databases">
        <title>The draft genome of Apodemus speciosus.</title>
        <authorList>
            <person name="Nabeshima K."/>
            <person name="Suzuki S."/>
            <person name="Onuma M."/>
        </authorList>
    </citation>
    <scope>NUCLEOTIDE SEQUENCE [LARGE SCALE GENOMIC DNA]</scope>
    <source>
        <strain evidence="14">IB14-021</strain>
    </source>
</reference>
<dbReference type="PANTHER" id="PTHR46395:SF1">
    <property type="entry name" value="ADP-RIBOSYLATION FACTOR GTPASE-ACTIVATING PROTEIN 1"/>
    <property type="match status" value="1"/>
</dbReference>
<dbReference type="Gene3D" id="1.10.220.150">
    <property type="entry name" value="Arf GTPase activating protein"/>
    <property type="match status" value="1"/>
</dbReference>
<dbReference type="InterPro" id="IPR036465">
    <property type="entry name" value="vWFA_dom_sf"/>
</dbReference>
<dbReference type="SMART" id="SM00210">
    <property type="entry name" value="TSPN"/>
    <property type="match status" value="1"/>
</dbReference>
<feature type="domain" description="Fibronectin type-III" evidence="13">
    <location>
        <begin position="1241"/>
        <end position="1332"/>
    </location>
</feature>
<feature type="domain" description="Fibronectin type-III" evidence="13">
    <location>
        <begin position="1058"/>
        <end position="1145"/>
    </location>
</feature>
<feature type="compositionally biased region" description="Basic and acidic residues" evidence="10">
    <location>
        <begin position="339"/>
        <end position="349"/>
    </location>
</feature>
<sequence length="1972" mass="212833">MASPRTRKVLKEVRAQDENNVCFECGAFNPQWVSVTYGIWICLECSGRHRGLGVHLSFVRSVTMDKWKDIELEKMKAGGNAKFREFLEAQDDYEPSWSLQDKYSSRAAALFRDKVATLAEGKEWSLESSPAQNWTPPQPKTLQFTAHRPSGQSQNATASGDKAFEDWLNDDLGSYQGMCSLGSTCGKPQDCLGLSGGFECGKKSSIKDDVFFSWNLPGLAQENRYVGFGNTVPPQKREDDFLNNAMSSLYSGWSSFTTGASKFASAAKEGATKFGSQASQKASELGHSLNENVLKPAQEKVKEGRIFDDVSSGVSQLASKVQGVGSKGWRDVTTFFSGKAEDTSDRPLEGHSYQNSSGDNSQNSNIDQSFWETFGNAEPSKAKSPSSDSWTCADASTGRRSSDSWDVWGSGSASNNKNSNSDGWESWEGASGEGRAKATKKAAPSTADEGWDNQNWLRSMSLQGSYLRFCLWMFLGTTLALGQGQVSSRLRLVVLPEDQLQMKWRETEGSGLGYLVQVTPMAGDLEQELILTTKTPKATVGGLSPSKSYTLQIFELTDSGPVLLARREFVIEDLKSQSLGRGSWRLAGATLEPTSFPQRDPNYEKTSEPSIPFTSIRDLPILGVARKDQRKLKQGLGAQDSAQTTKDPERQSHTAVSVGKQGKLDNPQFQCTPPTPADIIFLVDGSWSIGHNHFQQVKDFMASIITHFAIGPDKVQVGLTQYSGDPQTEWDLNSFHTKEHVLAAIHHLRYKGGNTFTGLALTHVLEQNLKPAAGVRPEAAKVLILVTDGKSQDDVSTAARILKDQDIDVFVVGVKNVDEAELKLLASQPLDITVHNVLDFPQLATLAPLLSHLICQKIQGRGPVKPAAGARVLDPLPMPTRLILTHATSSSIHLSWTPALYPPLKYLIVWQPSRGGAPKEVVVEGPVSSMELRNLTSNTEYLVSVLPVYESGVGKSLQGRATTAPLPPPGPLNLAAVTPRTLHITWQPSVVATQYLVRYLLVASTGEEQKREVHVGQPEVLLDGLEPGQYYEVSVQSLRGPEASEAQNIRARTSVLGPPRHLSFSDVRYNSTCVSWEAQRLVRLVKVSYVSSDGSHSGQTQFPGNITSATLGPLSSSTMYTVRVTCFYLGGGSSVLTGHVTTQKAPNPSQLSVMELPGDAVKLSWLATALSGVLVYQIKWMPLGEGKAHEISVPGALGTAILPGLMKHVEYEITILAYYRDGTRSDPVSLRYTPSAASRSSPSSLALSSETPNSLKVSWTPPSGHVLHYRLNYTLASGSGPEKSVSVPGTRSHVVLRDLMSATKYRVLVSAVYGAGESMAVSATYRTAACPALHPDSSLSGFDLMVTFGLVAKEYASIRGVAMEPSALGVAPTFTLFKDAQLMRRVSDINPAATLPPEHTIVFLVRLLPETPREAFALWQTMAEDFQPILGVLLDAGRKSLTYFNHDSRAALQEVTFDLQDAKKIFFGSFHKVHIAVGHSKVRLYVDCRKVAERPIGDAGSLPTAGFITLGRLAKARGPRSSSATFQLQMLQIVCSDTWADKDRCCELPALGDCGTILEGMERHARPSLQLLPAHLRPLGHQGLKALHNGPTICGQMLTFFCQEIKSFSNVPDGMSPGPAGLQDCIHGGLPGRNGTPGQQGHPGPKAILNYLTSSSPSPFGTRTEEENQDWGEPGPPGQTGPEGPGGQQGSPGTQGRAVQGPMGPPGAKGEKGEQGLPGLQGHSGQQGIPGKTGLQGPKVLAPGPVGGGMRGLEGPAGLPGPPGPRGFQGLAGARGTNGERGPPGAVGPTGLPGSKGERGEKGEPQSLATIFQLVSQACESAIRTHVLKLNSFLHENTRPPMPFMAETAKLGRPRSIDPGLHNEALLPGDWGHILHPEDQGEPVAISHINNPRLQEVQTPEPLEYPGWACKCEEHREEEEMFELQECGYSQVLEKPYNRRAVYRDLTSGPSFCHFNSPCPSPAPSSIIVSQH</sequence>
<gene>
    <name evidence="14" type="ORF">APTSU1_000255800</name>
</gene>
<evidence type="ECO:0000256" key="9">
    <source>
        <dbReference type="PROSITE-ProRule" id="PRU00288"/>
    </source>
</evidence>
<keyword evidence="8 14" id="KW-0176">Collagen</keyword>
<dbReference type="Gene3D" id="3.40.50.410">
    <property type="entry name" value="von Willebrand factor, type A domain"/>
    <property type="match status" value="1"/>
</dbReference>
<dbReference type="InterPro" id="IPR008160">
    <property type="entry name" value="Collagen"/>
</dbReference>
<dbReference type="EMBL" id="BAAFST010000002">
    <property type="protein sequence ID" value="GAB1287328.1"/>
    <property type="molecule type" value="Genomic_DNA"/>
</dbReference>
<evidence type="ECO:0000256" key="2">
    <source>
        <dbReference type="ARBA" id="ARBA00022468"/>
    </source>
</evidence>
<evidence type="ECO:0000256" key="10">
    <source>
        <dbReference type="SAM" id="MobiDB-lite"/>
    </source>
</evidence>
<dbReference type="SUPFAM" id="SSF53300">
    <property type="entry name" value="vWA-like"/>
    <property type="match status" value="1"/>
</dbReference>
<dbReference type="InterPro" id="IPR038508">
    <property type="entry name" value="ArfGAP_dom_sf"/>
</dbReference>
<dbReference type="CDD" id="cd01482">
    <property type="entry name" value="vWA_collagen_alphaI-XII-like"/>
    <property type="match status" value="1"/>
</dbReference>
<evidence type="ECO:0000256" key="3">
    <source>
        <dbReference type="ARBA" id="ARBA00022723"/>
    </source>
</evidence>
<keyword evidence="3" id="KW-0479">Metal-binding</keyword>
<feature type="domain" description="Fibronectin type-III" evidence="13">
    <location>
        <begin position="970"/>
        <end position="1057"/>
    </location>
</feature>
<dbReference type="SMART" id="SM00105">
    <property type="entry name" value="ArfGap"/>
    <property type="match status" value="1"/>
</dbReference>
<feature type="compositionally biased region" description="Polar residues" evidence="10">
    <location>
        <begin position="1651"/>
        <end position="1661"/>
    </location>
</feature>
<keyword evidence="2" id="KW-0343">GTPase activation</keyword>
<keyword evidence="5" id="KW-0677">Repeat</keyword>
<dbReference type="PRINTS" id="PR00405">
    <property type="entry name" value="REVINTRACTNG"/>
</dbReference>
<evidence type="ECO:0000256" key="4">
    <source>
        <dbReference type="ARBA" id="ARBA00022729"/>
    </source>
</evidence>
<feature type="domain" description="Arf-GAP" evidence="11">
    <location>
        <begin position="7"/>
        <end position="124"/>
    </location>
</feature>
<feature type="compositionally biased region" description="Low complexity" evidence="10">
    <location>
        <begin position="352"/>
        <end position="369"/>
    </location>
</feature>
<evidence type="ECO:0000256" key="1">
    <source>
        <dbReference type="ARBA" id="ARBA00004239"/>
    </source>
</evidence>
<dbReference type="SUPFAM" id="SSF49899">
    <property type="entry name" value="Concanavalin A-like lectins/glucanases"/>
    <property type="match status" value="1"/>
</dbReference>
<dbReference type="PROSITE" id="PS50853">
    <property type="entry name" value="FN3"/>
    <property type="match status" value="6"/>
</dbReference>
<feature type="region of interest" description="Disordered" evidence="10">
    <location>
        <begin position="127"/>
        <end position="158"/>
    </location>
</feature>
<dbReference type="SUPFAM" id="SSF49265">
    <property type="entry name" value="Fibronectin type III"/>
    <property type="match status" value="4"/>
</dbReference>
<dbReference type="InterPro" id="IPR036116">
    <property type="entry name" value="FN3_sf"/>
</dbReference>
<keyword evidence="4" id="KW-0732">Signal</keyword>
<dbReference type="InterPro" id="IPR002035">
    <property type="entry name" value="VWF_A"/>
</dbReference>
<dbReference type="Pfam" id="PF00092">
    <property type="entry name" value="VWA"/>
    <property type="match status" value="1"/>
</dbReference>
<evidence type="ECO:0000256" key="8">
    <source>
        <dbReference type="ARBA" id="ARBA00023119"/>
    </source>
</evidence>
<evidence type="ECO:0000313" key="14">
    <source>
        <dbReference type="EMBL" id="GAB1287328.1"/>
    </source>
</evidence>
<feature type="domain" description="VWFA" evidence="12">
    <location>
        <begin position="678"/>
        <end position="853"/>
    </location>
</feature>
<dbReference type="PANTHER" id="PTHR46395">
    <property type="entry name" value="ADP-RIBOSYLATION FACTOR GTPASE-ACTIVATING PROTEIN 1"/>
    <property type="match status" value="1"/>
</dbReference>
<name>A0ABQ0EJN8_APOSI</name>
<keyword evidence="6 9" id="KW-0863">Zinc-finger</keyword>
<protein>
    <submittedName>
        <fullName evidence="14">Collagen alpha-1(XX) chain</fullName>
    </submittedName>
</protein>
<evidence type="ECO:0000256" key="6">
    <source>
        <dbReference type="ARBA" id="ARBA00022771"/>
    </source>
</evidence>
<feature type="region of interest" description="Disordered" evidence="10">
    <location>
        <begin position="1613"/>
        <end position="1804"/>
    </location>
</feature>
<dbReference type="InterPro" id="IPR037278">
    <property type="entry name" value="ARFGAP/RecO"/>
</dbReference>
<dbReference type="CDD" id="cd08959">
    <property type="entry name" value="ArfGap_ArfGap1_like"/>
    <property type="match status" value="1"/>
</dbReference>
<evidence type="ECO:0000256" key="7">
    <source>
        <dbReference type="ARBA" id="ARBA00022833"/>
    </source>
</evidence>
<feature type="region of interest" description="Disordered" evidence="10">
    <location>
        <begin position="630"/>
        <end position="666"/>
    </location>
</feature>
<evidence type="ECO:0000259" key="13">
    <source>
        <dbReference type="PROSITE" id="PS50853"/>
    </source>
</evidence>
<keyword evidence="15" id="KW-1185">Reference proteome</keyword>
<feature type="compositionally biased region" description="Gly residues" evidence="10">
    <location>
        <begin position="1681"/>
        <end position="1690"/>
    </location>
</feature>
<evidence type="ECO:0000313" key="15">
    <source>
        <dbReference type="Proteomes" id="UP001623349"/>
    </source>
</evidence>
<dbReference type="Pfam" id="PF01412">
    <property type="entry name" value="ArfGap"/>
    <property type="match status" value="1"/>
</dbReference>
<keyword evidence="7" id="KW-0862">Zinc</keyword>
<evidence type="ECO:0000259" key="12">
    <source>
        <dbReference type="PROSITE" id="PS50234"/>
    </source>
</evidence>
<feature type="domain" description="Fibronectin type-III" evidence="13">
    <location>
        <begin position="878"/>
        <end position="969"/>
    </location>
</feature>
<feature type="region of interest" description="Disordered" evidence="10">
    <location>
        <begin position="590"/>
        <end position="610"/>
    </location>
</feature>
<dbReference type="Proteomes" id="UP001623349">
    <property type="component" value="Unassembled WGS sequence"/>
</dbReference>
<dbReference type="Pfam" id="PF00041">
    <property type="entry name" value="fn3"/>
    <property type="match status" value="4"/>
</dbReference>
<comment type="caution">
    <text evidence="14">The sequence shown here is derived from an EMBL/GenBank/DDBJ whole genome shotgun (WGS) entry which is preliminary data.</text>
</comment>
<dbReference type="SMART" id="SM00060">
    <property type="entry name" value="FN3"/>
    <property type="match status" value="6"/>
</dbReference>
<dbReference type="InterPro" id="IPR048287">
    <property type="entry name" value="TSPN-like_N"/>
</dbReference>